<feature type="compositionally biased region" description="Basic and acidic residues" evidence="1">
    <location>
        <begin position="13"/>
        <end position="30"/>
    </location>
</feature>
<accession>A0A2V3IQ49</accession>
<name>A0A2V3IQ49_9FLOR</name>
<comment type="caution">
    <text evidence="2">The sequence shown here is derived from an EMBL/GenBank/DDBJ whole genome shotgun (WGS) entry which is preliminary data.</text>
</comment>
<dbReference type="Proteomes" id="UP000247409">
    <property type="component" value="Unassembled WGS sequence"/>
</dbReference>
<evidence type="ECO:0000313" key="2">
    <source>
        <dbReference type="EMBL" id="PXF44189.1"/>
    </source>
</evidence>
<protein>
    <submittedName>
        <fullName evidence="2">Uncharacterized protein</fullName>
    </submittedName>
</protein>
<dbReference type="AlphaFoldDB" id="A0A2V3IQ49"/>
<evidence type="ECO:0000256" key="1">
    <source>
        <dbReference type="SAM" id="MobiDB-lite"/>
    </source>
</evidence>
<proteinExistence type="predicted"/>
<keyword evidence="3" id="KW-1185">Reference proteome</keyword>
<gene>
    <name evidence="2" type="ORF">BWQ96_06049</name>
</gene>
<sequence>MAPSASAPPGNQFEHHCHSEQHDQSQRDRRQLQLSAMTCMSRKTIFKPSAKSRSVFSVSSISVITLAAFATRRLSE</sequence>
<evidence type="ECO:0000313" key="3">
    <source>
        <dbReference type="Proteomes" id="UP000247409"/>
    </source>
</evidence>
<organism evidence="2 3">
    <name type="scientific">Gracilariopsis chorda</name>
    <dbReference type="NCBI Taxonomy" id="448386"/>
    <lineage>
        <taxon>Eukaryota</taxon>
        <taxon>Rhodophyta</taxon>
        <taxon>Florideophyceae</taxon>
        <taxon>Rhodymeniophycidae</taxon>
        <taxon>Gracilariales</taxon>
        <taxon>Gracilariaceae</taxon>
        <taxon>Gracilariopsis</taxon>
    </lineage>
</organism>
<reference evidence="2 3" key="1">
    <citation type="journal article" date="2018" name="Mol. Biol. Evol.">
        <title>Analysis of the draft genome of the red seaweed Gracilariopsis chorda provides insights into genome size evolution in Rhodophyta.</title>
        <authorList>
            <person name="Lee J."/>
            <person name="Yang E.C."/>
            <person name="Graf L."/>
            <person name="Yang J.H."/>
            <person name="Qiu H."/>
            <person name="Zel Zion U."/>
            <person name="Chan C.X."/>
            <person name="Stephens T.G."/>
            <person name="Weber A.P.M."/>
            <person name="Boo G.H."/>
            <person name="Boo S.M."/>
            <person name="Kim K.M."/>
            <person name="Shin Y."/>
            <person name="Jung M."/>
            <person name="Lee S.J."/>
            <person name="Yim H.S."/>
            <person name="Lee J.H."/>
            <person name="Bhattacharya D."/>
            <person name="Yoon H.S."/>
        </authorList>
    </citation>
    <scope>NUCLEOTIDE SEQUENCE [LARGE SCALE GENOMIC DNA]</scope>
    <source>
        <strain evidence="2 3">SKKU-2015</strain>
        <tissue evidence="2">Whole body</tissue>
    </source>
</reference>
<feature type="region of interest" description="Disordered" evidence="1">
    <location>
        <begin position="1"/>
        <end position="30"/>
    </location>
</feature>
<dbReference type="EMBL" id="NBIV01000098">
    <property type="protein sequence ID" value="PXF44189.1"/>
    <property type="molecule type" value="Genomic_DNA"/>
</dbReference>